<feature type="transmembrane region" description="Helical" evidence="5">
    <location>
        <begin position="111"/>
        <end position="136"/>
    </location>
</feature>
<dbReference type="GO" id="GO:0005886">
    <property type="term" value="C:plasma membrane"/>
    <property type="evidence" value="ECO:0007669"/>
    <property type="project" value="TreeGrafter"/>
</dbReference>
<comment type="subcellular location">
    <subcellularLocation>
        <location evidence="1">Membrane</location>
        <topology evidence="1">Multi-pass membrane protein</topology>
    </subcellularLocation>
</comment>
<dbReference type="InterPro" id="IPR001898">
    <property type="entry name" value="SLC13A/DASS"/>
</dbReference>
<evidence type="ECO:0000256" key="4">
    <source>
        <dbReference type="ARBA" id="ARBA00023136"/>
    </source>
</evidence>
<dbReference type="Pfam" id="PF00939">
    <property type="entry name" value="Na_sulph_symp"/>
    <property type="match status" value="1"/>
</dbReference>
<feature type="transmembrane region" description="Helical" evidence="5">
    <location>
        <begin position="320"/>
        <end position="339"/>
    </location>
</feature>
<keyword evidence="3 5" id="KW-1133">Transmembrane helix</keyword>
<protein>
    <submittedName>
        <fullName evidence="6">SLC13/DASS family transporter</fullName>
    </submittedName>
</protein>
<feature type="transmembrane region" description="Helical" evidence="5">
    <location>
        <begin position="242"/>
        <end position="266"/>
    </location>
</feature>
<evidence type="ECO:0000256" key="5">
    <source>
        <dbReference type="SAM" id="Phobius"/>
    </source>
</evidence>
<name>A0A7T7F378_9BACT</name>
<dbReference type="AlphaFoldDB" id="A0A7T7F378"/>
<evidence type="ECO:0000256" key="3">
    <source>
        <dbReference type="ARBA" id="ARBA00022989"/>
    </source>
</evidence>
<sequence length="488" mass="51129">MPSNQPVGSPDTRAKANRILGQMDRTVLQSIIKFTIGIALGAAVYLIPSFEGLDQAAHATLAILVSAAFLWISEAIPAFAVAVLVIAAEIAILGAPDGVWQPEGIDPAKKWTTFVSSWSSSLMWLFLGGFVLAHAATKTKLDQWMAGHILGVCGKSPAMLLAGAMAVTFVFSMFMSNTATAAMMITVAAPMMNRVPKGHPFIKAFLLSIPIAANLGGIGTIIGTPPNAIAVKALSEDVRPDFLGWMKLGLPPALALATIAFFMLLFMSKKGSNGEKLNLSGGVATDDTPMTGKEKAQRWFVIAIFTTTVGMWMTQKLHGYSPSVVSFLPIAAFAVTGVLTSKDMRELPWDVLLLLAGGMSLGVAVEKTGLAQWIGEQVPGSWPLLGLIIAMALLGVIMSNLMSNTATASILLPITMGLVAGQAAENQILVGVPLAIACSCAMCLPISTPPNAVTFATGKIKASDFMVPGLIMSVLGPAIAILWIQLVG</sequence>
<reference evidence="6 7" key="1">
    <citation type="submission" date="2020-12" db="EMBL/GenBank/DDBJ databases">
        <title>Sulforoseuscoccus oceanibium gen. nov., sp. nov., a representative of the phylum Verrucomicrobia with special cytoplasmic membrane, and proposal of Sulforoseuscoccusaceae fam. nov.</title>
        <authorList>
            <person name="Xi F."/>
        </authorList>
    </citation>
    <scope>NUCLEOTIDE SEQUENCE [LARGE SCALE GENOMIC DNA]</scope>
    <source>
        <strain evidence="6 7">T37</strain>
    </source>
</reference>
<evidence type="ECO:0000313" key="7">
    <source>
        <dbReference type="Proteomes" id="UP000475117"/>
    </source>
</evidence>
<dbReference type="EMBL" id="CP066776">
    <property type="protein sequence ID" value="QQL45853.1"/>
    <property type="molecule type" value="Genomic_DNA"/>
</dbReference>
<feature type="transmembrane region" description="Helical" evidence="5">
    <location>
        <begin position="430"/>
        <end position="453"/>
    </location>
</feature>
<feature type="transmembrane region" description="Helical" evidence="5">
    <location>
        <begin position="156"/>
        <end position="189"/>
    </location>
</feature>
<dbReference type="PANTHER" id="PTHR10283">
    <property type="entry name" value="SOLUTE CARRIER FAMILY 13 MEMBER"/>
    <property type="match status" value="1"/>
</dbReference>
<dbReference type="PANTHER" id="PTHR10283:SF92">
    <property type="entry name" value="LOW-AFFINITY PHOSPHATE TRANSPORTER PHO91"/>
    <property type="match status" value="1"/>
</dbReference>
<organism evidence="6 7">
    <name type="scientific">Sulfuriroseicoccus oceanibius</name>
    <dbReference type="NCBI Taxonomy" id="2707525"/>
    <lineage>
        <taxon>Bacteria</taxon>
        <taxon>Pseudomonadati</taxon>
        <taxon>Verrucomicrobiota</taxon>
        <taxon>Verrucomicrobiia</taxon>
        <taxon>Verrucomicrobiales</taxon>
        <taxon>Verrucomicrobiaceae</taxon>
        <taxon>Sulfuriroseicoccus</taxon>
    </lineage>
</organism>
<feature type="transmembrane region" description="Helical" evidence="5">
    <location>
        <begin position="405"/>
        <end position="424"/>
    </location>
</feature>
<gene>
    <name evidence="6" type="ORF">G3M56_004525</name>
</gene>
<dbReference type="KEGG" id="soa:G3M56_004525"/>
<accession>A0A7T7F378</accession>
<dbReference type="GO" id="GO:0005315">
    <property type="term" value="F:phosphate transmembrane transporter activity"/>
    <property type="evidence" value="ECO:0007669"/>
    <property type="project" value="TreeGrafter"/>
</dbReference>
<dbReference type="NCBIfam" id="TIGR00785">
    <property type="entry name" value="dass"/>
    <property type="match status" value="1"/>
</dbReference>
<feature type="transmembrane region" description="Helical" evidence="5">
    <location>
        <begin position="201"/>
        <end position="222"/>
    </location>
</feature>
<evidence type="ECO:0000313" key="6">
    <source>
        <dbReference type="EMBL" id="QQL45853.1"/>
    </source>
</evidence>
<feature type="transmembrane region" description="Helical" evidence="5">
    <location>
        <begin position="351"/>
        <end position="374"/>
    </location>
</feature>
<keyword evidence="4 5" id="KW-0472">Membrane</keyword>
<dbReference type="RefSeq" id="WP_164364571.1">
    <property type="nucleotide sequence ID" value="NZ_CP066776.1"/>
</dbReference>
<feature type="transmembrane region" description="Helical" evidence="5">
    <location>
        <begin position="27"/>
        <end position="47"/>
    </location>
</feature>
<keyword evidence="2 5" id="KW-0812">Transmembrane</keyword>
<feature type="transmembrane region" description="Helical" evidence="5">
    <location>
        <begin position="380"/>
        <end position="398"/>
    </location>
</feature>
<evidence type="ECO:0000256" key="1">
    <source>
        <dbReference type="ARBA" id="ARBA00004141"/>
    </source>
</evidence>
<dbReference type="Proteomes" id="UP000475117">
    <property type="component" value="Chromosome"/>
</dbReference>
<evidence type="ECO:0000256" key="2">
    <source>
        <dbReference type="ARBA" id="ARBA00022692"/>
    </source>
</evidence>
<proteinExistence type="predicted"/>
<keyword evidence="7" id="KW-1185">Reference proteome</keyword>
<feature type="transmembrane region" description="Helical" evidence="5">
    <location>
        <begin position="465"/>
        <end position="486"/>
    </location>
</feature>